<reference evidence="1 3" key="1">
    <citation type="journal article" date="2014" name="BMC Genomics">
        <title>Genome sequence of Anopheles sinensis provides insight into genetics basis of mosquito competence for malaria parasites.</title>
        <authorList>
            <person name="Zhou D."/>
            <person name="Zhang D."/>
            <person name="Ding G."/>
            <person name="Shi L."/>
            <person name="Hou Q."/>
            <person name="Ye Y."/>
            <person name="Xu Y."/>
            <person name="Zhou H."/>
            <person name="Xiong C."/>
            <person name="Li S."/>
            <person name="Yu J."/>
            <person name="Hong S."/>
            <person name="Yu X."/>
            <person name="Zou P."/>
            <person name="Chen C."/>
            <person name="Chang X."/>
            <person name="Wang W."/>
            <person name="Lv Y."/>
            <person name="Sun Y."/>
            <person name="Ma L."/>
            <person name="Shen B."/>
            <person name="Zhu C."/>
        </authorList>
    </citation>
    <scope>NUCLEOTIDE SEQUENCE [LARGE SCALE GENOMIC DNA]</scope>
</reference>
<sequence length="89" mass="9854">MVPQNVQRTSGRTITGDVPTLIYVIGADGWRRTTRDERRWSARSCTSRGIHLLGAGRSSTTPRSLSAPIVISVTLEKTSHYQRLFAKLG</sequence>
<dbReference type="EMBL" id="KE525420">
    <property type="protein sequence ID" value="KFB53612.1"/>
    <property type="molecule type" value="Genomic_DNA"/>
</dbReference>
<keyword evidence="3" id="KW-1185">Reference proteome</keyword>
<reference evidence="2" key="2">
    <citation type="submission" date="2020-05" db="UniProtKB">
        <authorList>
            <consortium name="EnsemblMetazoa"/>
        </authorList>
    </citation>
    <scope>IDENTIFICATION</scope>
</reference>
<dbReference type="EnsemblMetazoa" id="ASIC021852-RA">
    <property type="protein sequence ID" value="ASIC021852-PA"/>
    <property type="gene ID" value="ASIC021852"/>
</dbReference>
<proteinExistence type="predicted"/>
<dbReference type="AlphaFoldDB" id="A0A084WTR8"/>
<protein>
    <submittedName>
        <fullName evidence="1 2">Uncharacterized protein</fullName>
    </submittedName>
</protein>
<dbReference type="EMBL" id="ATLV01026913">
    <property type="status" value="NOT_ANNOTATED_CDS"/>
    <property type="molecule type" value="Genomic_DNA"/>
</dbReference>
<dbReference type="Proteomes" id="UP000030765">
    <property type="component" value="Unassembled WGS sequence"/>
</dbReference>
<evidence type="ECO:0000313" key="1">
    <source>
        <dbReference type="EMBL" id="KFB53612.1"/>
    </source>
</evidence>
<organism evidence="1">
    <name type="scientific">Anopheles sinensis</name>
    <name type="common">Mosquito</name>
    <dbReference type="NCBI Taxonomy" id="74873"/>
    <lineage>
        <taxon>Eukaryota</taxon>
        <taxon>Metazoa</taxon>
        <taxon>Ecdysozoa</taxon>
        <taxon>Arthropoda</taxon>
        <taxon>Hexapoda</taxon>
        <taxon>Insecta</taxon>
        <taxon>Pterygota</taxon>
        <taxon>Neoptera</taxon>
        <taxon>Endopterygota</taxon>
        <taxon>Diptera</taxon>
        <taxon>Nematocera</taxon>
        <taxon>Culicoidea</taxon>
        <taxon>Culicidae</taxon>
        <taxon>Anophelinae</taxon>
        <taxon>Anopheles</taxon>
    </lineage>
</organism>
<evidence type="ECO:0000313" key="2">
    <source>
        <dbReference type="EnsemblMetazoa" id="ASIC021852-PA"/>
    </source>
</evidence>
<gene>
    <name evidence="1" type="ORF">ZHAS_00021852</name>
</gene>
<accession>A0A084WTR8</accession>
<name>A0A084WTR8_ANOSI</name>
<evidence type="ECO:0000313" key="3">
    <source>
        <dbReference type="Proteomes" id="UP000030765"/>
    </source>
</evidence>
<dbReference type="VEuPathDB" id="VectorBase:ASIC021852"/>